<evidence type="ECO:0000313" key="1">
    <source>
        <dbReference type="EnsemblMetazoa" id="ACOM023339-PA.1"/>
    </source>
</evidence>
<dbReference type="EnsemblMetazoa" id="ACOM023339-RA">
    <property type="protein sequence ID" value="ACOM023339-PA.1"/>
    <property type="gene ID" value="ACOM023339"/>
</dbReference>
<proteinExistence type="predicted"/>
<protein>
    <submittedName>
        <fullName evidence="1">Uncharacterized protein</fullName>
    </submittedName>
</protein>
<sequence length="174" mass="18174">LAAQYRAAQPTPAVVEGLITAAYGVLRSLQTKTVANQPVTVCGGNQNVSPVSTQNYPFSKLNLKTKSHELFLCGGTLSASAVPADAAGEQHQGADPVREPANVDVGKCNRLAALEAVRHADDQTFRLCARNRDAAVGDPHANLPSNLAQAAGCKSIRSGTVPVLHRLVDLLDTG</sequence>
<dbReference type="AlphaFoldDB" id="A0A8W7P0X3"/>
<accession>A0A8W7P0X3</accession>
<dbReference type="Proteomes" id="UP000075882">
    <property type="component" value="Unassembled WGS sequence"/>
</dbReference>
<reference evidence="1" key="1">
    <citation type="submission" date="2022-08" db="UniProtKB">
        <authorList>
            <consortium name="EnsemblMetazoa"/>
        </authorList>
    </citation>
    <scope>IDENTIFICATION</scope>
</reference>
<name>A0A8W7P0X3_ANOCL</name>
<organism evidence="1">
    <name type="scientific">Anopheles coluzzii</name>
    <name type="common">African malaria mosquito</name>
    <dbReference type="NCBI Taxonomy" id="1518534"/>
    <lineage>
        <taxon>Eukaryota</taxon>
        <taxon>Metazoa</taxon>
        <taxon>Ecdysozoa</taxon>
        <taxon>Arthropoda</taxon>
        <taxon>Hexapoda</taxon>
        <taxon>Insecta</taxon>
        <taxon>Pterygota</taxon>
        <taxon>Neoptera</taxon>
        <taxon>Endopterygota</taxon>
        <taxon>Diptera</taxon>
        <taxon>Nematocera</taxon>
        <taxon>Culicoidea</taxon>
        <taxon>Culicidae</taxon>
        <taxon>Anophelinae</taxon>
        <taxon>Anopheles</taxon>
    </lineage>
</organism>